<comment type="subcellular location">
    <subcellularLocation>
        <location evidence="1">Membrane</location>
        <topology evidence="1">Multi-pass membrane protein</topology>
    </subcellularLocation>
</comment>
<evidence type="ECO:0000313" key="8">
    <source>
        <dbReference type="Proteomes" id="UP001333102"/>
    </source>
</evidence>
<dbReference type="Gene3D" id="3.30.460.20">
    <property type="entry name" value="CorA soluble domain-like"/>
    <property type="match status" value="1"/>
</dbReference>
<dbReference type="Pfam" id="PF01544">
    <property type="entry name" value="CorA"/>
    <property type="match status" value="1"/>
</dbReference>
<dbReference type="PANTHER" id="PTHR47891:SF2">
    <property type="entry name" value="MAGNESIUM AND COBALT TRANSPORTER"/>
    <property type="match status" value="1"/>
</dbReference>
<dbReference type="InterPro" id="IPR047199">
    <property type="entry name" value="CorA-like"/>
</dbReference>
<evidence type="ECO:0000256" key="3">
    <source>
        <dbReference type="ARBA" id="ARBA00022692"/>
    </source>
</evidence>
<proteinExistence type="inferred from homology"/>
<evidence type="ECO:0000256" key="1">
    <source>
        <dbReference type="ARBA" id="ARBA00004141"/>
    </source>
</evidence>
<reference evidence="8" key="1">
    <citation type="submission" date="2023-12" db="EMBL/GenBank/DDBJ databases">
        <title>Novel isolates from deep terrestrial aquifers shed light on the physiology and ecology of the class Limnochordia.</title>
        <authorList>
            <person name="Karnachuk O.V."/>
            <person name="Lukina A.P."/>
            <person name="Avakyan M.R."/>
            <person name="Kadnikov V."/>
            <person name="Begmatov S."/>
            <person name="Beletsky A.V."/>
            <person name="Mardanov A.V."/>
            <person name="Ravin N.V."/>
        </authorList>
    </citation>
    <scope>NUCLEOTIDE SEQUENCE [LARGE SCALE GENOMIC DNA]</scope>
    <source>
        <strain evidence="8">LN</strain>
    </source>
</reference>
<dbReference type="InterPro" id="IPR002523">
    <property type="entry name" value="MgTranspt_CorA/ZnTranspt_ZntB"/>
</dbReference>
<dbReference type="InterPro" id="IPR045861">
    <property type="entry name" value="CorA_cytoplasmic_dom"/>
</dbReference>
<name>A0ABZ1BPK7_9FIRM</name>
<dbReference type="CDD" id="cd12827">
    <property type="entry name" value="EcCorA_ZntB-like_u2"/>
    <property type="match status" value="1"/>
</dbReference>
<dbReference type="PANTHER" id="PTHR47891">
    <property type="entry name" value="TRANSPORTER-RELATED"/>
    <property type="match status" value="1"/>
</dbReference>
<keyword evidence="4 6" id="KW-1133">Transmembrane helix</keyword>
<keyword evidence="3 6" id="KW-0812">Transmembrane</keyword>
<dbReference type="Proteomes" id="UP001333102">
    <property type="component" value="Chromosome"/>
</dbReference>
<dbReference type="InterPro" id="IPR045863">
    <property type="entry name" value="CorA_TM1_TM2"/>
</dbReference>
<comment type="similarity">
    <text evidence="2">Belongs to the CorA metal ion transporter (MIT) (TC 1.A.35) family.</text>
</comment>
<evidence type="ECO:0000256" key="5">
    <source>
        <dbReference type="ARBA" id="ARBA00023136"/>
    </source>
</evidence>
<evidence type="ECO:0000256" key="2">
    <source>
        <dbReference type="ARBA" id="ARBA00009765"/>
    </source>
</evidence>
<keyword evidence="5 6" id="KW-0472">Membrane</keyword>
<feature type="transmembrane region" description="Helical" evidence="6">
    <location>
        <begin position="271"/>
        <end position="290"/>
    </location>
</feature>
<keyword evidence="8" id="KW-1185">Reference proteome</keyword>
<protein>
    <submittedName>
        <fullName evidence="7">Magnesium transporter CorA family protein</fullName>
    </submittedName>
</protein>
<dbReference type="Gene3D" id="1.20.58.340">
    <property type="entry name" value="Magnesium transport protein CorA, transmembrane region"/>
    <property type="match status" value="2"/>
</dbReference>
<evidence type="ECO:0000256" key="6">
    <source>
        <dbReference type="SAM" id="Phobius"/>
    </source>
</evidence>
<sequence length="328" mass="37181">MIQAHVTREGVLHSTDDIAERNSWVHLVAPSDQELARVSGALDVPEDFLRAALDAEEQPRLEVEGQRVLILLRCPVLRHHDAFTHFETLPVAVIVTTAHLVTVCLEPNEVFQSLLQPPRIHTAKRTMFLLQVLYHTAVLFLRYLRQIDRLTDEIERKLLRSMRNEELFRLLELSKSLTYFTTALRANQIVMDKLMRLHLRKEASPQATLNGDVVAPAVLRLYDEDRDLLEDVITENRQAMEMADIYTTILTTTMDAFASIISNNLNIVMKFLTSVTIVLALPTIIASFYGMNVALPLQGSPLAFLIILLMTGGLMGGVAWWLARRGMF</sequence>
<dbReference type="SUPFAM" id="SSF144083">
    <property type="entry name" value="Magnesium transport protein CorA, transmembrane region"/>
    <property type="match status" value="1"/>
</dbReference>
<feature type="transmembrane region" description="Helical" evidence="6">
    <location>
        <begin position="302"/>
        <end position="323"/>
    </location>
</feature>
<evidence type="ECO:0000313" key="7">
    <source>
        <dbReference type="EMBL" id="WRP14740.1"/>
    </source>
</evidence>
<dbReference type="RefSeq" id="WP_324669111.1">
    <property type="nucleotide sequence ID" value="NZ_CP141614.1"/>
</dbReference>
<gene>
    <name evidence="7" type="ORF">VLY81_00790</name>
</gene>
<dbReference type="SUPFAM" id="SSF143865">
    <property type="entry name" value="CorA soluble domain-like"/>
    <property type="match status" value="1"/>
</dbReference>
<evidence type="ECO:0000256" key="4">
    <source>
        <dbReference type="ARBA" id="ARBA00022989"/>
    </source>
</evidence>
<accession>A0ABZ1BPK7</accession>
<organism evidence="7 8">
    <name type="scientific">Geochorda subterranea</name>
    <dbReference type="NCBI Taxonomy" id="3109564"/>
    <lineage>
        <taxon>Bacteria</taxon>
        <taxon>Bacillati</taxon>
        <taxon>Bacillota</taxon>
        <taxon>Limnochordia</taxon>
        <taxon>Limnochordales</taxon>
        <taxon>Geochordaceae</taxon>
        <taxon>Geochorda</taxon>
    </lineage>
</organism>
<dbReference type="EMBL" id="CP141614">
    <property type="protein sequence ID" value="WRP14740.1"/>
    <property type="molecule type" value="Genomic_DNA"/>
</dbReference>